<dbReference type="EMBL" id="AP025292">
    <property type="protein sequence ID" value="BDC98175.1"/>
    <property type="molecule type" value="Genomic_DNA"/>
</dbReference>
<dbReference type="RefSeq" id="WP_338397528.1">
    <property type="nucleotide sequence ID" value="NZ_AP025292.1"/>
</dbReference>
<keyword evidence="1" id="KW-0472">Membrane</keyword>
<dbReference type="Proteomes" id="UP001354989">
    <property type="component" value="Chromosome"/>
</dbReference>
<keyword evidence="1" id="KW-1133">Transmembrane helix</keyword>
<sequence length="121" mass="14143">MREEEKFWKDSLGEIKNEKPLLSKDFTEKLMLKAQAQKRIAYQPIISNRILKLILGAFVCILVVALGWSADNSSSSLSGFYQYIPSYQELQPFYYALMIGSVTVYLLFLWDQLLKKWFAFK</sequence>
<feature type="transmembrane region" description="Helical" evidence="1">
    <location>
        <begin position="90"/>
        <end position="110"/>
    </location>
</feature>
<gene>
    <name evidence="2" type="ORF">PEPS_04560</name>
</gene>
<name>A0ABN6L5D5_9BACT</name>
<organism evidence="2 3">
    <name type="scientific">Persicobacter psychrovividus</name>
    <dbReference type="NCBI Taxonomy" id="387638"/>
    <lineage>
        <taxon>Bacteria</taxon>
        <taxon>Pseudomonadati</taxon>
        <taxon>Bacteroidota</taxon>
        <taxon>Cytophagia</taxon>
        <taxon>Cytophagales</taxon>
        <taxon>Persicobacteraceae</taxon>
        <taxon>Persicobacter</taxon>
    </lineage>
</organism>
<protein>
    <submittedName>
        <fullName evidence="2">Uncharacterized protein</fullName>
    </submittedName>
</protein>
<feature type="transmembrane region" description="Helical" evidence="1">
    <location>
        <begin position="50"/>
        <end position="70"/>
    </location>
</feature>
<evidence type="ECO:0000313" key="2">
    <source>
        <dbReference type="EMBL" id="BDC98175.1"/>
    </source>
</evidence>
<keyword evidence="3" id="KW-1185">Reference proteome</keyword>
<accession>A0ABN6L5D5</accession>
<evidence type="ECO:0000256" key="1">
    <source>
        <dbReference type="SAM" id="Phobius"/>
    </source>
</evidence>
<reference evidence="2 3" key="1">
    <citation type="submission" date="2021-12" db="EMBL/GenBank/DDBJ databases">
        <title>Genome sequencing of bacteria with rrn-lacking chromosome and rrn-plasmid.</title>
        <authorList>
            <person name="Anda M."/>
            <person name="Iwasaki W."/>
        </authorList>
    </citation>
    <scope>NUCLEOTIDE SEQUENCE [LARGE SCALE GENOMIC DNA]</scope>
    <source>
        <strain evidence="2 3">NBRC 101262</strain>
    </source>
</reference>
<evidence type="ECO:0000313" key="3">
    <source>
        <dbReference type="Proteomes" id="UP001354989"/>
    </source>
</evidence>
<proteinExistence type="predicted"/>
<keyword evidence="1" id="KW-0812">Transmembrane</keyword>